<dbReference type="PANTHER" id="PTHR43808">
    <property type="entry name" value="ACETYLORNITHINE DEACETYLASE"/>
    <property type="match status" value="1"/>
</dbReference>
<proteinExistence type="inferred from homology"/>
<dbReference type="PROSITE" id="PS00759">
    <property type="entry name" value="ARGE_DAPE_CPG2_2"/>
    <property type="match status" value="1"/>
</dbReference>
<keyword evidence="6" id="KW-0479">Metal-binding</keyword>
<protein>
    <submittedName>
        <fullName evidence="11">Acetylornithine deacetylase</fullName>
        <ecNumber evidence="11">3.5.1.16</ecNumber>
    </submittedName>
</protein>
<comment type="caution">
    <text evidence="11">The sequence shown here is derived from an EMBL/GenBank/DDBJ whole genome shotgun (WGS) entry which is preliminary data.</text>
</comment>
<dbReference type="InterPro" id="IPR050072">
    <property type="entry name" value="Peptidase_M20A"/>
</dbReference>
<dbReference type="CDD" id="cd03894">
    <property type="entry name" value="M20_ArgE"/>
    <property type="match status" value="1"/>
</dbReference>
<keyword evidence="8" id="KW-0862">Zinc</keyword>
<dbReference type="EC" id="3.5.1.16" evidence="11"/>
<dbReference type="InterPro" id="IPR011650">
    <property type="entry name" value="Peptidase_M20_dimer"/>
</dbReference>
<evidence type="ECO:0000256" key="5">
    <source>
        <dbReference type="ARBA" id="ARBA00022605"/>
    </source>
</evidence>
<keyword evidence="3" id="KW-0963">Cytoplasm</keyword>
<evidence type="ECO:0000256" key="9">
    <source>
        <dbReference type="ARBA" id="ARBA00023285"/>
    </source>
</evidence>
<dbReference type="SUPFAM" id="SSF53187">
    <property type="entry name" value="Zn-dependent exopeptidases"/>
    <property type="match status" value="1"/>
</dbReference>
<keyword evidence="9" id="KW-0170">Cobalt</keyword>
<evidence type="ECO:0000259" key="10">
    <source>
        <dbReference type="Pfam" id="PF07687"/>
    </source>
</evidence>
<dbReference type="AlphaFoldDB" id="A0A4Q9KHW6"/>
<keyword evidence="4" id="KW-0055">Arginine biosynthesis</keyword>
<dbReference type="GO" id="GO:0006526">
    <property type="term" value="P:L-arginine biosynthetic process"/>
    <property type="evidence" value="ECO:0007669"/>
    <property type="project" value="UniProtKB-KW"/>
</dbReference>
<dbReference type="GO" id="GO:0008777">
    <property type="term" value="F:acetylornithine deacetylase activity"/>
    <property type="evidence" value="ECO:0007669"/>
    <property type="project" value="UniProtKB-EC"/>
</dbReference>
<sequence>MTSPSPGVLDWLARLIALDTTSRDSNLPLVDLVAEHARSLGLDPHVFPNEDGTKANLVVTVPDADGKTAGGVMLSGHSDVVPVDGQAWASNPFTLTERDGLLYGRGTADMKGFNAIIVDALAELVAQPLREPVHIALSHDEEVGCIGAQPLVDGMRSVGLAPRVCFVGEPTSMRMIRGHKSINLVTITLHGLAAHSSLTAQGVNAIEHAASVVRYWRERADAWRTTGPFDEAYPIAHTTGSVNQIAGGNGVNIIPAECSVTLEFRSIGTAADDQAEIDALVAYCREIERAMRAEDASASVEIDVRAQTPGLDTPTDSDAVRLGEQLGLEVQDDKVTYGTEAGIYANAGISTVVVGPGDIAQAHKPDEFIDPDQLAQCQAFIGRLIDHVRV</sequence>
<dbReference type="EMBL" id="SDMQ01000002">
    <property type="protein sequence ID" value="TBT87305.1"/>
    <property type="molecule type" value="Genomic_DNA"/>
</dbReference>
<dbReference type="SUPFAM" id="SSF55031">
    <property type="entry name" value="Bacterial exopeptidase dimerisation domain"/>
    <property type="match status" value="1"/>
</dbReference>
<dbReference type="PROSITE" id="PS00758">
    <property type="entry name" value="ARGE_DAPE_CPG2_1"/>
    <property type="match status" value="1"/>
</dbReference>
<feature type="domain" description="Peptidase M20 dimerisation" evidence="10">
    <location>
        <begin position="178"/>
        <end position="286"/>
    </location>
</feature>
<dbReference type="Pfam" id="PF01546">
    <property type="entry name" value="Peptidase_M20"/>
    <property type="match status" value="1"/>
</dbReference>
<name>A0A4Q9KHW6_9ACTN</name>
<comment type="similarity">
    <text evidence="2">Belongs to the peptidase M20A family. ArgE subfamily.</text>
</comment>
<evidence type="ECO:0000256" key="2">
    <source>
        <dbReference type="ARBA" id="ARBA00005691"/>
    </source>
</evidence>
<comment type="cofactor">
    <cofactor evidence="1">
        <name>Zn(2+)</name>
        <dbReference type="ChEBI" id="CHEBI:29105"/>
    </cofactor>
</comment>
<evidence type="ECO:0000256" key="8">
    <source>
        <dbReference type="ARBA" id="ARBA00022833"/>
    </source>
</evidence>
<organism evidence="11 12">
    <name type="scientific">Propioniciclava sinopodophylli</name>
    <dbReference type="NCBI Taxonomy" id="1837344"/>
    <lineage>
        <taxon>Bacteria</taxon>
        <taxon>Bacillati</taxon>
        <taxon>Actinomycetota</taxon>
        <taxon>Actinomycetes</taxon>
        <taxon>Propionibacteriales</taxon>
        <taxon>Propionibacteriaceae</taxon>
        <taxon>Propioniciclava</taxon>
    </lineage>
</organism>
<gene>
    <name evidence="11" type="primary">argE</name>
    <name evidence="11" type="ORF">ET989_03060</name>
</gene>
<dbReference type="RefSeq" id="WP_131167091.1">
    <property type="nucleotide sequence ID" value="NZ_SDMQ01000002.1"/>
</dbReference>
<evidence type="ECO:0000256" key="6">
    <source>
        <dbReference type="ARBA" id="ARBA00022723"/>
    </source>
</evidence>
<dbReference type="InterPro" id="IPR002933">
    <property type="entry name" value="Peptidase_M20"/>
</dbReference>
<dbReference type="PANTHER" id="PTHR43808:SF31">
    <property type="entry name" value="N-ACETYL-L-CITRULLINE DEACETYLASE"/>
    <property type="match status" value="1"/>
</dbReference>
<dbReference type="InterPro" id="IPR036264">
    <property type="entry name" value="Bact_exopeptidase_dim_dom"/>
</dbReference>
<dbReference type="Pfam" id="PF07687">
    <property type="entry name" value="M20_dimer"/>
    <property type="match status" value="1"/>
</dbReference>
<keyword evidence="7 11" id="KW-0378">Hydrolase</keyword>
<evidence type="ECO:0000256" key="4">
    <source>
        <dbReference type="ARBA" id="ARBA00022571"/>
    </source>
</evidence>
<dbReference type="OrthoDB" id="7055905at2"/>
<dbReference type="NCBIfam" id="TIGR01892">
    <property type="entry name" value="AcOrn-deacetyl"/>
    <property type="match status" value="1"/>
</dbReference>
<accession>A0A4Q9KHW6</accession>
<dbReference type="GO" id="GO:0046872">
    <property type="term" value="F:metal ion binding"/>
    <property type="evidence" value="ECO:0007669"/>
    <property type="project" value="UniProtKB-KW"/>
</dbReference>
<evidence type="ECO:0000313" key="12">
    <source>
        <dbReference type="Proteomes" id="UP000292373"/>
    </source>
</evidence>
<dbReference type="Proteomes" id="UP000292373">
    <property type="component" value="Unassembled WGS sequence"/>
</dbReference>
<dbReference type="InterPro" id="IPR010169">
    <property type="entry name" value="AcOrn-deacetyl"/>
</dbReference>
<keyword evidence="12" id="KW-1185">Reference proteome</keyword>
<evidence type="ECO:0000313" key="11">
    <source>
        <dbReference type="EMBL" id="TBT87305.1"/>
    </source>
</evidence>
<dbReference type="NCBIfam" id="NF005710">
    <property type="entry name" value="PRK07522.1"/>
    <property type="match status" value="1"/>
</dbReference>
<keyword evidence="5" id="KW-0028">Amino-acid biosynthesis</keyword>
<evidence type="ECO:0000256" key="3">
    <source>
        <dbReference type="ARBA" id="ARBA00022490"/>
    </source>
</evidence>
<evidence type="ECO:0000256" key="1">
    <source>
        <dbReference type="ARBA" id="ARBA00001947"/>
    </source>
</evidence>
<dbReference type="InterPro" id="IPR001261">
    <property type="entry name" value="ArgE/DapE_CS"/>
</dbReference>
<dbReference type="Gene3D" id="3.40.630.10">
    <property type="entry name" value="Zn peptidases"/>
    <property type="match status" value="1"/>
</dbReference>
<reference evidence="11 12" key="1">
    <citation type="submission" date="2019-01" db="EMBL/GenBank/DDBJ databases">
        <title>Lactibacter flavus gen. nov., sp. nov., a novel bacterium of the family Propionibacteriaceae isolated from raw milk and dairy products.</title>
        <authorList>
            <person name="Huptas C."/>
            <person name="Wenning M."/>
            <person name="Breitenwieser F."/>
            <person name="Doll E."/>
            <person name="Von Neubeck M."/>
            <person name="Busse H.-J."/>
            <person name="Scherer S."/>
        </authorList>
    </citation>
    <scope>NUCLEOTIDE SEQUENCE [LARGE SCALE GENOMIC DNA]</scope>
    <source>
        <strain evidence="11 12">KCTC 33808</strain>
    </source>
</reference>
<dbReference type="Gene3D" id="3.30.70.360">
    <property type="match status" value="1"/>
</dbReference>
<evidence type="ECO:0000256" key="7">
    <source>
        <dbReference type="ARBA" id="ARBA00022801"/>
    </source>
</evidence>